<feature type="domain" description="HTH lysR-type" evidence="5">
    <location>
        <begin position="9"/>
        <end position="66"/>
    </location>
</feature>
<dbReference type="PRINTS" id="PR00039">
    <property type="entry name" value="HTHLYSR"/>
</dbReference>
<dbReference type="SUPFAM" id="SSF46785">
    <property type="entry name" value="Winged helix' DNA-binding domain"/>
    <property type="match status" value="1"/>
</dbReference>
<evidence type="ECO:0000256" key="3">
    <source>
        <dbReference type="ARBA" id="ARBA00023125"/>
    </source>
</evidence>
<dbReference type="Gene3D" id="1.10.10.10">
    <property type="entry name" value="Winged helix-like DNA-binding domain superfamily/Winged helix DNA-binding domain"/>
    <property type="match status" value="1"/>
</dbReference>
<keyword evidence="4" id="KW-0804">Transcription</keyword>
<dbReference type="SUPFAM" id="SSF53850">
    <property type="entry name" value="Periplasmic binding protein-like II"/>
    <property type="match status" value="1"/>
</dbReference>
<dbReference type="Pfam" id="PF00126">
    <property type="entry name" value="HTH_1"/>
    <property type="match status" value="1"/>
</dbReference>
<evidence type="ECO:0000259" key="5">
    <source>
        <dbReference type="PROSITE" id="PS50931"/>
    </source>
</evidence>
<comment type="similarity">
    <text evidence="1">Belongs to the LysR transcriptional regulatory family.</text>
</comment>
<dbReference type="InterPro" id="IPR000847">
    <property type="entry name" value="LysR_HTH_N"/>
</dbReference>
<evidence type="ECO:0000256" key="4">
    <source>
        <dbReference type="ARBA" id="ARBA00023163"/>
    </source>
</evidence>
<dbReference type="GO" id="GO:0043565">
    <property type="term" value="F:sequence-specific DNA binding"/>
    <property type="evidence" value="ECO:0007669"/>
    <property type="project" value="TreeGrafter"/>
</dbReference>
<dbReference type="InterPro" id="IPR036388">
    <property type="entry name" value="WH-like_DNA-bd_sf"/>
</dbReference>
<protein>
    <submittedName>
        <fullName evidence="6">Gcv operon activator</fullName>
    </submittedName>
</protein>
<dbReference type="InterPro" id="IPR005119">
    <property type="entry name" value="LysR_subst-bd"/>
</dbReference>
<reference evidence="6 7" key="1">
    <citation type="submission" date="2015-09" db="EMBL/GenBank/DDBJ databases">
        <authorList>
            <consortium name="Swine Surveillance"/>
        </authorList>
    </citation>
    <scope>NUCLEOTIDE SEQUENCE [LARGE SCALE GENOMIC DNA]</scope>
    <source>
        <strain evidence="6 7">CECT 7557</strain>
    </source>
</reference>
<name>A0A0P1GFC0_9RHOB</name>
<keyword evidence="3" id="KW-0238">DNA-binding</keyword>
<gene>
    <name evidence="6" type="primary">gcvA_7</name>
    <name evidence="6" type="ORF">TRM7557_02767</name>
</gene>
<dbReference type="OrthoDB" id="9804958at2"/>
<evidence type="ECO:0000256" key="1">
    <source>
        <dbReference type="ARBA" id="ARBA00009437"/>
    </source>
</evidence>
<dbReference type="FunFam" id="1.10.10.10:FF:000038">
    <property type="entry name" value="Glycine cleavage system transcriptional activator"/>
    <property type="match status" value="1"/>
</dbReference>
<dbReference type="InterPro" id="IPR058163">
    <property type="entry name" value="LysR-type_TF_proteobact-type"/>
</dbReference>
<dbReference type="GO" id="GO:0006351">
    <property type="term" value="P:DNA-templated transcription"/>
    <property type="evidence" value="ECO:0007669"/>
    <property type="project" value="TreeGrafter"/>
</dbReference>
<evidence type="ECO:0000313" key="6">
    <source>
        <dbReference type="EMBL" id="CUH80196.1"/>
    </source>
</evidence>
<accession>A0A0P1GFC0</accession>
<dbReference type="Pfam" id="PF03466">
    <property type="entry name" value="LysR_substrate"/>
    <property type="match status" value="1"/>
</dbReference>
<proteinExistence type="inferred from homology"/>
<sequence length="303" mass="33793">MVRRHYNLPPLNTLATFEAAARHGSFKEAAAELSVTPGAVSHQVKALEEELGAPLFHRRHRGVELTHAGQSLLGTLSSAFGQISTGLQGLRQSSMREVTIGATTAMATLWLAPALMRFWRVHPDITVNQLVQDRPFVLSPELDMFIWYGTLPDPHLGQFQLFRDELVPVTSPAQAEELREASAAEVAKAPLIHQDYRHLSWTNWNNWFANFGHKTENLPGRRVNNYSIALLAAQDGQGLALGWRRLVAPLLASGELVALDHLSQRAPETFYLICKPDEELSPSARDLRDWLVAEAGLQTQQRF</sequence>
<dbReference type="PANTHER" id="PTHR30537:SF26">
    <property type="entry name" value="GLYCINE CLEAVAGE SYSTEM TRANSCRIPTIONAL ACTIVATOR"/>
    <property type="match status" value="1"/>
</dbReference>
<keyword evidence="2" id="KW-0805">Transcription regulation</keyword>
<keyword evidence="7" id="KW-1185">Reference proteome</keyword>
<dbReference type="RefSeq" id="WP_058290800.1">
    <property type="nucleotide sequence ID" value="NZ_CYSD01000039.1"/>
</dbReference>
<dbReference type="EMBL" id="CYSD01000039">
    <property type="protein sequence ID" value="CUH80196.1"/>
    <property type="molecule type" value="Genomic_DNA"/>
</dbReference>
<dbReference type="Gene3D" id="3.40.190.10">
    <property type="entry name" value="Periplasmic binding protein-like II"/>
    <property type="match status" value="2"/>
</dbReference>
<dbReference type="PANTHER" id="PTHR30537">
    <property type="entry name" value="HTH-TYPE TRANSCRIPTIONAL REGULATOR"/>
    <property type="match status" value="1"/>
</dbReference>
<dbReference type="GO" id="GO:0003700">
    <property type="term" value="F:DNA-binding transcription factor activity"/>
    <property type="evidence" value="ECO:0007669"/>
    <property type="project" value="InterPro"/>
</dbReference>
<organism evidence="6 7">
    <name type="scientific">Tritonibacter multivorans</name>
    <dbReference type="NCBI Taxonomy" id="928856"/>
    <lineage>
        <taxon>Bacteria</taxon>
        <taxon>Pseudomonadati</taxon>
        <taxon>Pseudomonadota</taxon>
        <taxon>Alphaproteobacteria</taxon>
        <taxon>Rhodobacterales</taxon>
        <taxon>Paracoccaceae</taxon>
        <taxon>Tritonibacter</taxon>
    </lineage>
</organism>
<dbReference type="STRING" id="928856.SAMN04488049_10449"/>
<dbReference type="Proteomes" id="UP000052022">
    <property type="component" value="Unassembled WGS sequence"/>
</dbReference>
<dbReference type="AlphaFoldDB" id="A0A0P1GFC0"/>
<dbReference type="PROSITE" id="PS50931">
    <property type="entry name" value="HTH_LYSR"/>
    <property type="match status" value="1"/>
</dbReference>
<dbReference type="InterPro" id="IPR036390">
    <property type="entry name" value="WH_DNA-bd_sf"/>
</dbReference>
<evidence type="ECO:0000313" key="7">
    <source>
        <dbReference type="Proteomes" id="UP000052022"/>
    </source>
</evidence>
<evidence type="ECO:0000256" key="2">
    <source>
        <dbReference type="ARBA" id="ARBA00023015"/>
    </source>
</evidence>